<dbReference type="AlphaFoldDB" id="A0A0W0YGE5"/>
<gene>
    <name evidence="2" type="ORF">Lsai_2103</name>
</gene>
<dbReference type="eggNOG" id="ENOG5030T0H">
    <property type="taxonomic scope" value="Bacteria"/>
</dbReference>
<dbReference type="Proteomes" id="UP000054621">
    <property type="component" value="Unassembled WGS sequence"/>
</dbReference>
<protein>
    <submittedName>
        <fullName evidence="2">Coiled-coil protein</fullName>
    </submittedName>
</protein>
<dbReference type="RefSeq" id="WP_027271049.1">
    <property type="nucleotide sequence ID" value="NZ_CAAAJE010000012.1"/>
</dbReference>
<evidence type="ECO:0000313" key="2">
    <source>
        <dbReference type="EMBL" id="KTD55973.1"/>
    </source>
</evidence>
<feature type="transmembrane region" description="Helical" evidence="1">
    <location>
        <begin position="441"/>
        <end position="468"/>
    </location>
</feature>
<dbReference type="OrthoDB" id="5651293at2"/>
<organism evidence="2 3">
    <name type="scientific">Legionella sainthelensi</name>
    <dbReference type="NCBI Taxonomy" id="28087"/>
    <lineage>
        <taxon>Bacteria</taxon>
        <taxon>Pseudomonadati</taxon>
        <taxon>Pseudomonadota</taxon>
        <taxon>Gammaproteobacteria</taxon>
        <taxon>Legionellales</taxon>
        <taxon>Legionellaceae</taxon>
        <taxon>Legionella</taxon>
    </lineage>
</organism>
<evidence type="ECO:0000256" key="1">
    <source>
        <dbReference type="SAM" id="Phobius"/>
    </source>
</evidence>
<feature type="transmembrane region" description="Helical" evidence="1">
    <location>
        <begin position="346"/>
        <end position="373"/>
    </location>
</feature>
<evidence type="ECO:0000313" key="3">
    <source>
        <dbReference type="Proteomes" id="UP000054621"/>
    </source>
</evidence>
<keyword evidence="1" id="KW-1133">Transmembrane helix</keyword>
<feature type="transmembrane region" description="Helical" evidence="1">
    <location>
        <begin position="270"/>
        <end position="296"/>
    </location>
</feature>
<keyword evidence="1" id="KW-0812">Transmembrane</keyword>
<dbReference type="PATRIC" id="fig|28087.4.peg.2267"/>
<dbReference type="STRING" id="28087.Lsai_2103"/>
<accession>A0A0W0YGE5</accession>
<reference evidence="2 3" key="1">
    <citation type="submission" date="2015-11" db="EMBL/GenBank/DDBJ databases">
        <title>Genomic analysis of 38 Legionella species identifies large and diverse effector repertoires.</title>
        <authorList>
            <person name="Burstein D."/>
            <person name="Amaro F."/>
            <person name="Zusman T."/>
            <person name="Lifshitz Z."/>
            <person name="Cohen O."/>
            <person name="Gilbert J.A."/>
            <person name="Pupko T."/>
            <person name="Shuman H.A."/>
            <person name="Segal G."/>
        </authorList>
    </citation>
    <scope>NUCLEOTIDE SEQUENCE [LARGE SCALE GENOMIC DNA]</scope>
    <source>
        <strain evidence="2 3">Mt.St.Helens-4</strain>
    </source>
</reference>
<sequence>MRNPQISLIKHTFFNHSYKKQDFSFKEDEFNLEQLRKEFFLIQQVVLSNKSYWLKDNEAVFYLLYLCDVLILYYQSDYVSSDLQKLNQFRKEIETFFQEDRVKKKKVINKLPDFILNELRVNFQNSLSIFMSISALRKCVGDLNTNRSRFTYSRGLAKYFITYLQKSSIAEFIQEVNKILSNPYSFTEGMDFLNKSSKRITDLGIALFTFRFLLNLILTIKHVLQAAMRDELSTNKIFRQEMEKRGFVMASDLVWATVSLLTSYNQFFHIAQALISPIVVTFLIFDSLLLLAQWIFEANQHNELLHELQAQQKDATSFEYAVIQRQIDVLNDEWESQCSYFAINIFAANIIAISFAISMLCTGPLALAGLAFFSMLGNALYNTSEDYKKYQKAKRTLQRELFNGTILNDEHHQQLLKTLNEKYVQSHQQFWKALVFNVGGIAFIITAAAACWPIALGLTLAYMIYCVTDAYQKQRMSKEEIPHDVYRLLNSQDTIAGCAYNLEEATASHTFQN</sequence>
<name>A0A0W0YGE5_9GAMM</name>
<proteinExistence type="predicted"/>
<dbReference type="EMBL" id="LNYV01000034">
    <property type="protein sequence ID" value="KTD55973.1"/>
    <property type="molecule type" value="Genomic_DNA"/>
</dbReference>
<feature type="transmembrane region" description="Helical" evidence="1">
    <location>
        <begin position="203"/>
        <end position="224"/>
    </location>
</feature>
<comment type="caution">
    <text evidence="2">The sequence shown here is derived from an EMBL/GenBank/DDBJ whole genome shotgun (WGS) entry which is preliminary data.</text>
</comment>
<keyword evidence="1" id="KW-0472">Membrane</keyword>